<accession>A0A7D5VAW3</accession>
<feature type="domain" description="Transposase DDE" evidence="1">
    <location>
        <begin position="23"/>
        <end position="129"/>
    </location>
</feature>
<evidence type="ECO:0000259" key="1">
    <source>
        <dbReference type="Pfam" id="PF13737"/>
    </source>
</evidence>
<evidence type="ECO:0000313" key="2">
    <source>
        <dbReference type="EMBL" id="QLI82597.1"/>
    </source>
</evidence>
<dbReference type="RefSeq" id="WP_180306673.1">
    <property type="nucleotide sequence ID" value="NZ_CP058952.1"/>
</dbReference>
<dbReference type="Pfam" id="PF13737">
    <property type="entry name" value="DDE_Tnp_1_5"/>
    <property type="match status" value="1"/>
</dbReference>
<dbReference type="PANTHER" id="PTHR34631:SF3">
    <property type="entry name" value="ISSOD12 TRANSPOSASE TNPA_ISSOD12"/>
    <property type="match status" value="1"/>
</dbReference>
<dbReference type="InterPro" id="IPR053520">
    <property type="entry name" value="Transposase_Tn903"/>
</dbReference>
<gene>
    <name evidence="2" type="ORF">HZU75_14270</name>
</gene>
<evidence type="ECO:0000313" key="3">
    <source>
        <dbReference type="Proteomes" id="UP000510822"/>
    </source>
</evidence>
<keyword evidence="3" id="KW-1185">Reference proteome</keyword>
<dbReference type="KEGG" id="cfon:HZU75_14270"/>
<reference evidence="2 3" key="1">
    <citation type="journal article" date="2016" name="Int. J. Syst. Evol. Microbiol.">
        <title>Chitinibacter fontanus sp. nov., isolated from a spring.</title>
        <authorList>
            <person name="Sheu S.Y."/>
            <person name="Li Y.S."/>
            <person name="Young C.C."/>
            <person name="Chen W.M."/>
        </authorList>
    </citation>
    <scope>NUCLEOTIDE SEQUENCE [LARGE SCALE GENOMIC DNA]</scope>
    <source>
        <strain evidence="2 3">STM-7</strain>
    </source>
</reference>
<dbReference type="EMBL" id="CP058952">
    <property type="protein sequence ID" value="QLI82597.1"/>
    <property type="molecule type" value="Genomic_DNA"/>
</dbReference>
<dbReference type="InterPro" id="IPR025668">
    <property type="entry name" value="Tnp_DDE_dom"/>
</dbReference>
<sequence length="310" mass="34951">MSKPAPNKYKTTNWPSYNAALKSRGALMVWLDPTLKWAAEPTGKRGRKPTFSDAAIQFCLTIKCLFNLALRQTTGMVESLLRLANLDWIVPDSSTISRRQKTLKVIIPARQSQGGLHLLVDSTGIKMLSEGEWKTKKHGAEYRRQWRKVHLGIDAETLEIRAIEVTDNKTGDAPMLLELMNQIPESEQIAAIYGDGAYDTKECHNAIAARGAAAIIPTRKNAQFRKENTAGARSRNAILRATKYLGRAIWKKWSGYHRRSLVETKMRCFKLLGERVMARDFDRQVAELQVRTAILNRFTQLGTPTTVRVG</sequence>
<protein>
    <submittedName>
        <fullName evidence="2">IS5 family transposase</fullName>
    </submittedName>
</protein>
<organism evidence="2 3">
    <name type="scientific">Chitinibacter fontanus</name>
    <dbReference type="NCBI Taxonomy" id="1737446"/>
    <lineage>
        <taxon>Bacteria</taxon>
        <taxon>Pseudomonadati</taxon>
        <taxon>Pseudomonadota</taxon>
        <taxon>Betaproteobacteria</taxon>
        <taxon>Neisseriales</taxon>
        <taxon>Chitinibacteraceae</taxon>
        <taxon>Chitinibacter</taxon>
    </lineage>
</organism>
<dbReference type="PANTHER" id="PTHR34631">
    <property type="match status" value="1"/>
</dbReference>
<dbReference type="InterPro" id="IPR053172">
    <property type="entry name" value="Tn903_transposase"/>
</dbReference>
<proteinExistence type="predicted"/>
<dbReference type="NCBIfam" id="NF033579">
    <property type="entry name" value="transpos_IS5_2"/>
    <property type="match status" value="1"/>
</dbReference>
<name>A0A7D5VAW3_9NEIS</name>
<dbReference type="Proteomes" id="UP000510822">
    <property type="component" value="Chromosome"/>
</dbReference>
<dbReference type="AlphaFoldDB" id="A0A7D5VAW3"/>